<dbReference type="EMBL" id="MLAK01000693">
    <property type="protein sequence ID" value="OHT07588.1"/>
    <property type="molecule type" value="Genomic_DNA"/>
</dbReference>
<keyword evidence="1" id="KW-0175">Coiled coil</keyword>
<comment type="caution">
    <text evidence="2">The sequence shown here is derived from an EMBL/GenBank/DDBJ whole genome shotgun (WGS) entry which is preliminary data.</text>
</comment>
<evidence type="ECO:0000313" key="3">
    <source>
        <dbReference type="Proteomes" id="UP000179807"/>
    </source>
</evidence>
<dbReference type="Gene3D" id="1.10.287.1490">
    <property type="match status" value="1"/>
</dbReference>
<accession>A0A1J4KD11</accession>
<dbReference type="PANTHER" id="PTHR23159:SF60">
    <property type="entry name" value="SPINDLE ASSEMBLY ABNORMAL PROTEIN 4"/>
    <property type="match status" value="1"/>
</dbReference>
<gene>
    <name evidence="2" type="ORF">TRFO_05244</name>
</gene>
<proteinExistence type="predicted"/>
<dbReference type="OrthoDB" id="10645524at2759"/>
<dbReference type="GeneID" id="94827083"/>
<dbReference type="PANTHER" id="PTHR23159">
    <property type="entry name" value="CENTROSOMAL PROTEIN 2"/>
    <property type="match status" value="1"/>
</dbReference>
<feature type="coiled-coil region" evidence="1">
    <location>
        <begin position="381"/>
        <end position="447"/>
    </location>
</feature>
<name>A0A1J4KD11_9EUKA</name>
<evidence type="ECO:0000313" key="2">
    <source>
        <dbReference type="EMBL" id="OHT07588.1"/>
    </source>
</evidence>
<reference evidence="2" key="1">
    <citation type="submission" date="2016-10" db="EMBL/GenBank/DDBJ databases">
        <authorList>
            <person name="Benchimol M."/>
            <person name="Almeida L.G."/>
            <person name="Vasconcelos A.T."/>
            <person name="Perreira-Neves A."/>
            <person name="Rosa I.A."/>
            <person name="Tasca T."/>
            <person name="Bogo M.R."/>
            <person name="de Souza W."/>
        </authorList>
    </citation>
    <scope>NUCLEOTIDE SEQUENCE [LARGE SCALE GENOMIC DNA]</scope>
    <source>
        <strain evidence="2">K</strain>
    </source>
</reference>
<evidence type="ECO:0000256" key="1">
    <source>
        <dbReference type="SAM" id="Coils"/>
    </source>
</evidence>
<dbReference type="VEuPathDB" id="TrichDB:TRFO_05244"/>
<dbReference type="RefSeq" id="XP_068360724.1">
    <property type="nucleotide sequence ID" value="XM_068492379.1"/>
</dbReference>
<sequence length="757" mass="88041">MSEISLEYLKNSLDNTHQLTEQAFDRSTVLESFQEKAKELQESHERIIYLETQLKMAKEAQNLQLAEFSFQRSEYEAEIEACKKTENELRDALFNQSNKIMANSSIDIQLEKGKAQSYQHKYQKWKKRAHDLQNKKKSLKAALKTYDTENKKLKSENTELQSQLDSQNQLLSQEQLNSFTLSNETENYSRKLQKTESKTEKLMENNRLLTGQLKQLTAENGSFRDQIKSLKDDIRSLRKQIQEEAESFQVRFKQLASEKSDVDAKLRQAKTDLKKRELEIRELIAENNGNSSSNNEIIAKLESLDEENQKLKLKNKSLQTKQQKLQGTIEQLQSLQPSLKNCENEMTALCDIIGIDPEDVGQPWTNLTKNVEELINIKKSYQSIKDLNSTLQKRVARLQIEKKTETIVKSTEPADGDEYCETLSHTIDQLKQEIDDVNKQNDNLRRQLLLSHKIVAIHNDLTHQITELHSAIFDSDRFSLRPVIFSVIFGHRFLKLKKFVRSNDAHSLNAFTPRIHIGSVSKLHDIKEKFTSLSQDLVHVKTEMTDFLAKNKNIIESKDAAEFELRNTKDQLAITTRKLEYLKVRMFELQEDLSTLISPETYQDTCQKLAELENDNQQLIRKIKAHDSEIHKKDIIEKNLQEQISQIKIDKKHYRSNLKEMKEYLDKKEKEFDALKSLLREKTKEVLSLERMINRHSKQNQNDNKALQALSTENQEIIQNVDFTKKQKVQFDNNVMSVSMKMSGSGIASIINPTFLQ</sequence>
<protein>
    <submittedName>
        <fullName evidence="2">Structural maintenance of chromosome</fullName>
    </submittedName>
</protein>
<dbReference type="Proteomes" id="UP000179807">
    <property type="component" value="Unassembled WGS sequence"/>
</dbReference>
<dbReference type="AlphaFoldDB" id="A0A1J4KD11"/>
<keyword evidence="3" id="KW-1185">Reference proteome</keyword>
<organism evidence="2 3">
    <name type="scientific">Tritrichomonas foetus</name>
    <dbReference type="NCBI Taxonomy" id="1144522"/>
    <lineage>
        <taxon>Eukaryota</taxon>
        <taxon>Metamonada</taxon>
        <taxon>Parabasalia</taxon>
        <taxon>Tritrichomonadida</taxon>
        <taxon>Tritrichomonadidae</taxon>
        <taxon>Tritrichomonas</taxon>
    </lineage>
</organism>
<feature type="coiled-coil region" evidence="1">
    <location>
        <begin position="602"/>
        <end position="727"/>
    </location>
</feature>
<feature type="coiled-coil region" evidence="1">
    <location>
        <begin position="72"/>
        <end position="335"/>
    </location>
</feature>